<dbReference type="PROSITE" id="PS50968">
    <property type="entry name" value="BIOTINYL_LIPOYL"/>
    <property type="match status" value="1"/>
</dbReference>
<evidence type="ECO:0000256" key="2">
    <source>
        <dbReference type="ARBA" id="ARBA00005145"/>
    </source>
</evidence>
<sequence length="423" mass="44300">MGIEVKVPTLGESITEATLGQWLKKPGDAVAADEPIASLETDKVSVDVPSPVAGVFGDPLVKEGDTVGVGAVIATVNEGSAGAAPAANVATQPASSPTSAPTPAQPAVAPSNGELTDAQAADLRLSPAVRRAVLEAHIDPSSIRGSGKDGRLTKDDVLQAAQAKKSPSPAESQGAAPTNSSAPAAAVPTPGRNEERVKMTRLRQTVARRLKEAQNTAALLTTFNDVDMTEVIAARARYKDLFEKKHGIRLGFMGFFVKAAALAARDVPAVNASIEGDEIVYRDYLDVSVAVSAPKGLVVPVIRSADRMGFAEIEKAIAGFGKKAKDGTLTQADMTGGTFTISNGGVFGSLLSTPIINPPQSAVLGMHRIEERPVVKDGQIVARPMMYLALSYDHRLIDGREAVTFLVRMKEAIEDPTRLLIDL</sequence>
<keyword evidence="17" id="KW-1185">Reference proteome</keyword>
<accession>A0A3R9WU00</accession>
<proteinExistence type="inferred from homology"/>
<dbReference type="Gene3D" id="3.30.559.10">
    <property type="entry name" value="Chloramphenicol acetyltransferase-like domain"/>
    <property type="match status" value="1"/>
</dbReference>
<evidence type="ECO:0000259" key="15">
    <source>
        <dbReference type="PROSITE" id="PS51826"/>
    </source>
</evidence>
<dbReference type="OrthoDB" id="9805770at2"/>
<name>A0A3R9WU00_9SPHN</name>
<reference evidence="16 17" key="1">
    <citation type="submission" date="2018-12" db="EMBL/GenBank/DDBJ databases">
        <title>Sphingomonas sp. HMF7854 Genome sequencing and assembly.</title>
        <authorList>
            <person name="Cha I."/>
            <person name="Kang H."/>
            <person name="Kim H."/>
            <person name="Kang J."/>
            <person name="Joh K."/>
        </authorList>
    </citation>
    <scope>NUCLEOTIDE SEQUENCE [LARGE SCALE GENOMIC DNA]</scope>
    <source>
        <strain evidence="16 17">HMF7854</strain>
    </source>
</reference>
<dbReference type="NCBIfam" id="NF004309">
    <property type="entry name" value="PRK05704.1"/>
    <property type="match status" value="1"/>
</dbReference>
<evidence type="ECO:0000256" key="4">
    <source>
        <dbReference type="ARBA" id="ARBA00011666"/>
    </source>
</evidence>
<dbReference type="PROSITE" id="PS51826">
    <property type="entry name" value="PSBD"/>
    <property type="match status" value="1"/>
</dbReference>
<evidence type="ECO:0000256" key="3">
    <source>
        <dbReference type="ARBA" id="ARBA00007317"/>
    </source>
</evidence>
<evidence type="ECO:0000313" key="16">
    <source>
        <dbReference type="EMBL" id="RST31786.1"/>
    </source>
</evidence>
<evidence type="ECO:0000256" key="7">
    <source>
        <dbReference type="ARBA" id="ARBA00022532"/>
    </source>
</evidence>
<organism evidence="16 17">
    <name type="scientific">Sphingomonas ginkgonis</name>
    <dbReference type="NCBI Taxonomy" id="2315330"/>
    <lineage>
        <taxon>Bacteria</taxon>
        <taxon>Pseudomonadati</taxon>
        <taxon>Pseudomonadota</taxon>
        <taxon>Alphaproteobacteria</taxon>
        <taxon>Sphingomonadales</taxon>
        <taxon>Sphingomonadaceae</taxon>
        <taxon>Sphingomonas</taxon>
    </lineage>
</organism>
<dbReference type="InterPro" id="IPR050537">
    <property type="entry name" value="2-oxoacid_dehydrogenase"/>
</dbReference>
<comment type="caution">
    <text evidence="16">The sequence shown here is derived from an EMBL/GenBank/DDBJ whole genome shotgun (WGS) entry which is preliminary data.</text>
</comment>
<dbReference type="FunFam" id="3.30.559.10:FF:000007">
    <property type="entry name" value="Dihydrolipoamide acetyltransferase component of pyruvate dehydrogenase complex"/>
    <property type="match status" value="1"/>
</dbReference>
<dbReference type="CDD" id="cd06849">
    <property type="entry name" value="lipoyl_domain"/>
    <property type="match status" value="1"/>
</dbReference>
<dbReference type="InterPro" id="IPR003016">
    <property type="entry name" value="2-oxoA_DH_lipoyl-BS"/>
</dbReference>
<feature type="compositionally biased region" description="Low complexity" evidence="13">
    <location>
        <begin position="175"/>
        <end position="190"/>
    </location>
</feature>
<evidence type="ECO:0000256" key="6">
    <source>
        <dbReference type="ARBA" id="ARBA00019511"/>
    </source>
</evidence>
<feature type="domain" description="Peripheral subunit-binding (PSBD)" evidence="15">
    <location>
        <begin position="124"/>
        <end position="161"/>
    </location>
</feature>
<feature type="region of interest" description="Disordered" evidence="13">
    <location>
        <begin position="159"/>
        <end position="194"/>
    </location>
</feature>
<comment type="catalytic activity">
    <reaction evidence="11 12">
        <text>N(6)-[(R)-dihydrolipoyl]-L-lysyl-[protein] + succinyl-CoA = N(6)-[(R)-S(8)-succinyldihydrolipoyl]-L-lysyl-[protein] + CoA</text>
        <dbReference type="Rhea" id="RHEA:15213"/>
        <dbReference type="Rhea" id="RHEA-COMP:10475"/>
        <dbReference type="Rhea" id="RHEA-COMP:20092"/>
        <dbReference type="ChEBI" id="CHEBI:57287"/>
        <dbReference type="ChEBI" id="CHEBI:57292"/>
        <dbReference type="ChEBI" id="CHEBI:83100"/>
        <dbReference type="ChEBI" id="CHEBI:83120"/>
        <dbReference type="EC" id="2.3.1.61"/>
    </reaction>
</comment>
<feature type="region of interest" description="Disordered" evidence="13">
    <location>
        <begin position="87"/>
        <end position="112"/>
    </location>
</feature>
<dbReference type="InterPro" id="IPR006255">
    <property type="entry name" value="SucB"/>
</dbReference>
<evidence type="ECO:0000256" key="1">
    <source>
        <dbReference type="ARBA" id="ARBA00004052"/>
    </source>
</evidence>
<dbReference type="AlphaFoldDB" id="A0A3R9WU00"/>
<comment type="cofactor">
    <cofactor evidence="12">
        <name>(R)-lipoate</name>
        <dbReference type="ChEBI" id="CHEBI:83088"/>
    </cofactor>
    <text evidence="12">Binds 1 lipoyl cofactor covalently.</text>
</comment>
<gene>
    <name evidence="16" type="primary">odhB</name>
    <name evidence="16" type="ORF">HMF7854_13790</name>
</gene>
<comment type="function">
    <text evidence="1 12">E2 component of the 2-oxoglutarate dehydrogenase (OGDH) complex which catalyzes the second step in the conversion of 2-oxoglutarate to succinyl-CoA and CO(2).</text>
</comment>
<evidence type="ECO:0000256" key="10">
    <source>
        <dbReference type="ARBA" id="ARBA00023315"/>
    </source>
</evidence>
<dbReference type="InterPro" id="IPR000089">
    <property type="entry name" value="Biotin_lipoyl"/>
</dbReference>
<dbReference type="RefSeq" id="WP_126719727.1">
    <property type="nucleotide sequence ID" value="NZ_RWJF01000001.1"/>
</dbReference>
<dbReference type="PANTHER" id="PTHR43416">
    <property type="entry name" value="DIHYDROLIPOYLLYSINE-RESIDUE SUCCINYLTRANSFERASE COMPONENT OF 2-OXOGLUTARATE DEHYDROGENASE COMPLEX, MITOCHONDRIAL-RELATED"/>
    <property type="match status" value="1"/>
</dbReference>
<dbReference type="InterPro" id="IPR001078">
    <property type="entry name" value="2-oxoacid_DH_actylTfrase"/>
</dbReference>
<evidence type="ECO:0000256" key="5">
    <source>
        <dbReference type="ARBA" id="ARBA00012945"/>
    </source>
</evidence>
<dbReference type="EC" id="2.3.1.61" evidence="5 12"/>
<evidence type="ECO:0000256" key="12">
    <source>
        <dbReference type="RuleBase" id="RU361138"/>
    </source>
</evidence>
<keyword evidence="9 12" id="KW-0450">Lipoyl</keyword>
<evidence type="ECO:0000256" key="9">
    <source>
        <dbReference type="ARBA" id="ARBA00022823"/>
    </source>
</evidence>
<dbReference type="PANTHER" id="PTHR43416:SF5">
    <property type="entry name" value="DIHYDROLIPOYLLYSINE-RESIDUE SUCCINYLTRANSFERASE COMPONENT OF 2-OXOGLUTARATE DEHYDROGENASE COMPLEX, MITOCHONDRIAL"/>
    <property type="match status" value="1"/>
</dbReference>
<dbReference type="Proteomes" id="UP000274661">
    <property type="component" value="Unassembled WGS sequence"/>
</dbReference>
<dbReference type="NCBIfam" id="TIGR01347">
    <property type="entry name" value="sucB"/>
    <property type="match status" value="1"/>
</dbReference>
<feature type="compositionally biased region" description="Low complexity" evidence="13">
    <location>
        <begin position="87"/>
        <end position="111"/>
    </location>
</feature>
<feature type="domain" description="Lipoyl-binding" evidence="14">
    <location>
        <begin position="2"/>
        <end position="77"/>
    </location>
</feature>
<evidence type="ECO:0000256" key="11">
    <source>
        <dbReference type="ARBA" id="ARBA00052761"/>
    </source>
</evidence>
<dbReference type="Gene3D" id="4.10.320.10">
    <property type="entry name" value="E3-binding domain"/>
    <property type="match status" value="1"/>
</dbReference>
<dbReference type="SUPFAM" id="SSF47005">
    <property type="entry name" value="Peripheral subunit-binding domain of 2-oxo acid dehydrogenase complex"/>
    <property type="match status" value="1"/>
</dbReference>
<keyword evidence="10 12" id="KW-0012">Acyltransferase</keyword>
<dbReference type="SUPFAM" id="SSF51230">
    <property type="entry name" value="Single hybrid motif"/>
    <property type="match status" value="1"/>
</dbReference>
<dbReference type="InterPro" id="IPR036625">
    <property type="entry name" value="E3-bd_dom_sf"/>
</dbReference>
<dbReference type="InterPro" id="IPR011053">
    <property type="entry name" value="Single_hybrid_motif"/>
</dbReference>
<dbReference type="Pfam" id="PF00364">
    <property type="entry name" value="Biotin_lipoyl"/>
    <property type="match status" value="1"/>
</dbReference>
<dbReference type="InterPro" id="IPR004167">
    <property type="entry name" value="PSBD"/>
</dbReference>
<evidence type="ECO:0000259" key="14">
    <source>
        <dbReference type="PROSITE" id="PS50968"/>
    </source>
</evidence>
<evidence type="ECO:0000256" key="8">
    <source>
        <dbReference type="ARBA" id="ARBA00022679"/>
    </source>
</evidence>
<dbReference type="GO" id="GO:0006099">
    <property type="term" value="P:tricarboxylic acid cycle"/>
    <property type="evidence" value="ECO:0007669"/>
    <property type="project" value="UniProtKB-UniRule"/>
</dbReference>
<comment type="pathway">
    <text evidence="2 12">Amino-acid degradation; L-lysine degradation via saccharopine pathway; glutaryl-CoA from L-lysine: step 6/6.</text>
</comment>
<dbReference type="Pfam" id="PF00198">
    <property type="entry name" value="2-oxoacid_dh"/>
    <property type="match status" value="1"/>
</dbReference>
<dbReference type="PROSITE" id="PS00189">
    <property type="entry name" value="LIPOYL"/>
    <property type="match status" value="1"/>
</dbReference>
<dbReference type="InterPro" id="IPR023213">
    <property type="entry name" value="CAT-like_dom_sf"/>
</dbReference>
<dbReference type="Gene3D" id="2.40.50.100">
    <property type="match status" value="1"/>
</dbReference>
<keyword evidence="8 12" id="KW-0808">Transferase</keyword>
<evidence type="ECO:0000313" key="17">
    <source>
        <dbReference type="Proteomes" id="UP000274661"/>
    </source>
</evidence>
<keyword evidence="7 12" id="KW-0816">Tricarboxylic acid cycle</keyword>
<dbReference type="UniPathway" id="UPA00868">
    <property type="reaction ID" value="UER00840"/>
</dbReference>
<dbReference type="GO" id="GO:0033512">
    <property type="term" value="P:L-lysine catabolic process to acetyl-CoA via saccharopine"/>
    <property type="evidence" value="ECO:0007669"/>
    <property type="project" value="UniProtKB-UniRule"/>
</dbReference>
<dbReference type="Pfam" id="PF02817">
    <property type="entry name" value="E3_binding"/>
    <property type="match status" value="1"/>
</dbReference>
<dbReference type="GO" id="GO:0045252">
    <property type="term" value="C:oxoglutarate dehydrogenase complex"/>
    <property type="evidence" value="ECO:0007669"/>
    <property type="project" value="UniProtKB-UniRule"/>
</dbReference>
<dbReference type="SUPFAM" id="SSF52777">
    <property type="entry name" value="CoA-dependent acyltransferases"/>
    <property type="match status" value="1"/>
</dbReference>
<evidence type="ECO:0000256" key="13">
    <source>
        <dbReference type="SAM" id="MobiDB-lite"/>
    </source>
</evidence>
<comment type="similarity">
    <text evidence="3 12">Belongs to the 2-oxoacid dehydrogenase family.</text>
</comment>
<comment type="subunit">
    <text evidence="4">Forms a 24-polypeptide structural core with octahedral symmetry. Part of the 2-oxoglutarate dehydrogenase (OGDH) complex composed of E1 (2-oxoglutarate dehydrogenase), E2 (dihydrolipoamide succinyltransferase) and E3 (dihydrolipoamide dehydrogenase); the complex contains multiple copies of the three enzymatic components (E1, E2 and E3).</text>
</comment>
<dbReference type="EMBL" id="RWJF01000001">
    <property type="protein sequence ID" value="RST31786.1"/>
    <property type="molecule type" value="Genomic_DNA"/>
</dbReference>
<dbReference type="GO" id="GO:0004149">
    <property type="term" value="F:dihydrolipoyllysine-residue succinyltransferase activity"/>
    <property type="evidence" value="ECO:0007669"/>
    <property type="project" value="UniProtKB-UniRule"/>
</dbReference>
<dbReference type="GO" id="GO:0005829">
    <property type="term" value="C:cytosol"/>
    <property type="evidence" value="ECO:0007669"/>
    <property type="project" value="TreeGrafter"/>
</dbReference>
<protein>
    <recommendedName>
        <fullName evidence="6 12">Dihydrolipoyllysine-residue succinyltransferase component of 2-oxoglutarate dehydrogenase complex</fullName>
        <ecNumber evidence="5 12">2.3.1.61</ecNumber>
    </recommendedName>
    <alternativeName>
        <fullName evidence="12">2-oxoglutarate dehydrogenase complex component E2</fullName>
    </alternativeName>
</protein>